<comment type="caution">
    <text evidence="3">The sequence shown here is derived from an EMBL/GenBank/DDBJ whole genome shotgun (WGS) entry which is preliminary data.</text>
</comment>
<evidence type="ECO:0000313" key="4">
    <source>
        <dbReference type="Proteomes" id="UP001597173"/>
    </source>
</evidence>
<dbReference type="Pfam" id="PF12850">
    <property type="entry name" value="Metallophos_2"/>
    <property type="match status" value="1"/>
</dbReference>
<dbReference type="InterPro" id="IPR024654">
    <property type="entry name" value="Calcineurin-like_PHP_lpxH"/>
</dbReference>
<keyword evidence="4" id="KW-1185">Reference proteome</keyword>
<dbReference type="SUPFAM" id="SSF56300">
    <property type="entry name" value="Metallo-dependent phosphatases"/>
    <property type="match status" value="1"/>
</dbReference>
<evidence type="ECO:0000313" key="3">
    <source>
        <dbReference type="EMBL" id="MFD1326639.1"/>
    </source>
</evidence>
<dbReference type="PANTHER" id="PTHR42850:SF2">
    <property type="entry name" value="BLL5683 PROTEIN"/>
    <property type="match status" value="1"/>
</dbReference>
<name>A0ABW3YTJ5_MYCRA</name>
<dbReference type="InterPro" id="IPR029052">
    <property type="entry name" value="Metallo-depent_PP-like"/>
</dbReference>
<dbReference type="Proteomes" id="UP001597173">
    <property type="component" value="Unassembled WGS sequence"/>
</dbReference>
<comment type="similarity">
    <text evidence="1">Belongs to the metallophosphoesterase superfamily. YfcE family.</text>
</comment>
<dbReference type="EMBL" id="JBHTNF010000001">
    <property type="protein sequence ID" value="MFD1326639.1"/>
    <property type="molecule type" value="Genomic_DNA"/>
</dbReference>
<dbReference type="RefSeq" id="WP_374838187.1">
    <property type="nucleotide sequence ID" value="NZ_JBHEEW010000006.1"/>
</dbReference>
<dbReference type="CDD" id="cd00838">
    <property type="entry name" value="MPP_superfamily"/>
    <property type="match status" value="1"/>
</dbReference>
<evidence type="ECO:0000259" key="2">
    <source>
        <dbReference type="Pfam" id="PF12850"/>
    </source>
</evidence>
<dbReference type="PANTHER" id="PTHR42850">
    <property type="entry name" value="METALLOPHOSPHOESTERASE"/>
    <property type="match status" value="1"/>
</dbReference>
<dbReference type="InterPro" id="IPR011152">
    <property type="entry name" value="Pesterase_MJ0912"/>
</dbReference>
<sequence length="246" mass="26581">MLIAILSDIHANREAFEAVLAATAAAGASEVVLLGDLVGYGADPVWCTERAMALAESGAIILRGNHDQAVSDTAIRMNATAALAMEWTRRQLGEQARAFLAALPMEAQDGGRYYVHSEATAPERWHYVLDSADADAHLAICLERVSFCGHVHVPALYCTGPTNRTTPFEPRDATAIPLLQQRKWLAVVGSVGQPRDGNPAAAFCLLDTDTNELRFMRTAYDVELAAEKIRAAGLPRSIAERLLDGR</sequence>
<reference evidence="4" key="1">
    <citation type="journal article" date="2019" name="Int. J. Syst. Evol. Microbiol.">
        <title>The Global Catalogue of Microorganisms (GCM) 10K type strain sequencing project: providing services to taxonomists for standard genome sequencing and annotation.</title>
        <authorList>
            <consortium name="The Broad Institute Genomics Platform"/>
            <consortium name="The Broad Institute Genome Sequencing Center for Infectious Disease"/>
            <person name="Wu L."/>
            <person name="Ma J."/>
        </authorList>
    </citation>
    <scope>NUCLEOTIDE SEQUENCE [LARGE SCALE GENOMIC DNA]</scope>
    <source>
        <strain evidence="4">CCUG 55609</strain>
    </source>
</reference>
<dbReference type="PIRSF" id="PIRSF000883">
    <property type="entry name" value="Pesterase_MJ0912"/>
    <property type="match status" value="1"/>
</dbReference>
<feature type="domain" description="Calcineurin-like phosphoesterase" evidence="2">
    <location>
        <begin position="1"/>
        <end position="210"/>
    </location>
</feature>
<evidence type="ECO:0000256" key="1">
    <source>
        <dbReference type="ARBA" id="ARBA00008950"/>
    </source>
</evidence>
<organism evidence="3 4">
    <name type="scientific">Mycoplana ramosa</name>
    <name type="common">Mycoplana bullata</name>
    <dbReference type="NCBI Taxonomy" id="40837"/>
    <lineage>
        <taxon>Bacteria</taxon>
        <taxon>Pseudomonadati</taxon>
        <taxon>Pseudomonadota</taxon>
        <taxon>Alphaproteobacteria</taxon>
        <taxon>Hyphomicrobiales</taxon>
        <taxon>Rhizobiaceae</taxon>
        <taxon>Mycoplana</taxon>
    </lineage>
</organism>
<accession>A0ABW3YTJ5</accession>
<dbReference type="InterPro" id="IPR050126">
    <property type="entry name" value="Ap4A_hydrolase"/>
</dbReference>
<protein>
    <submittedName>
        <fullName evidence="3">Metallophosphoesterase family protein</fullName>
    </submittedName>
</protein>
<dbReference type="Gene3D" id="3.60.21.10">
    <property type="match status" value="1"/>
</dbReference>
<gene>
    <name evidence="3" type="ORF">ACFQ33_01825</name>
</gene>
<proteinExistence type="inferred from homology"/>